<protein>
    <submittedName>
        <fullName evidence="1">Uncharacterized protein</fullName>
    </submittedName>
</protein>
<keyword evidence="2" id="KW-1185">Reference proteome</keyword>
<reference evidence="1 2" key="1">
    <citation type="journal article" date="2019" name="Int. J. Syst. Evol. Microbiol.">
        <title>The Global Catalogue of Microorganisms (GCM) 10K type strain sequencing project: providing services to taxonomists for standard genome sequencing and annotation.</title>
        <authorList>
            <consortium name="The Broad Institute Genomics Platform"/>
            <consortium name="The Broad Institute Genome Sequencing Center for Infectious Disease"/>
            <person name="Wu L."/>
            <person name="Ma J."/>
        </authorList>
    </citation>
    <scope>NUCLEOTIDE SEQUENCE [LARGE SCALE GENOMIC DNA]</scope>
    <source>
        <strain evidence="1 2">DT72</strain>
    </source>
</reference>
<dbReference type="Proteomes" id="UP001596407">
    <property type="component" value="Unassembled WGS sequence"/>
</dbReference>
<proteinExistence type="predicted"/>
<sequence>MQTKTRPKDFDPEEAKTIAVQIVGTDPFWNNYSNQSASNKMDDILSWISDKWSTNIEDGSNEYDAGVTAQYTGGVTIPASALPDNNALNDRLYAADDWLKNNEGNLYSGAESIVVVDYYGDDSGTYGWGYIGSAGDDDDICGLVDTHHEDNGNLPTELSNVESEGVGFHELLHTFNAEHPSDVSTYSNRNYYDYISIMYSWDGVSCTDGGNTEIITDFTSSCATNSVRNYIDNNNLS</sequence>
<evidence type="ECO:0000313" key="1">
    <source>
        <dbReference type="EMBL" id="MFC7081958.1"/>
    </source>
</evidence>
<evidence type="ECO:0000313" key="2">
    <source>
        <dbReference type="Proteomes" id="UP001596407"/>
    </source>
</evidence>
<dbReference type="AlphaFoldDB" id="A0ABD5WVY1"/>
<accession>A0ABD5WVY1</accession>
<dbReference type="GeneID" id="79304685"/>
<gene>
    <name evidence="1" type="ORF">ACFQJ6_19545</name>
</gene>
<organism evidence="1 2">
    <name type="scientific">Halorussus caseinilyticus</name>
    <dbReference type="NCBI Taxonomy" id="3034025"/>
    <lineage>
        <taxon>Archaea</taxon>
        <taxon>Methanobacteriati</taxon>
        <taxon>Methanobacteriota</taxon>
        <taxon>Stenosarchaea group</taxon>
        <taxon>Halobacteria</taxon>
        <taxon>Halobacteriales</taxon>
        <taxon>Haladaptataceae</taxon>
        <taxon>Halorussus</taxon>
    </lineage>
</organism>
<dbReference type="RefSeq" id="WP_276280073.1">
    <property type="nucleotide sequence ID" value="NZ_CP119809.1"/>
</dbReference>
<comment type="caution">
    <text evidence="1">The sequence shown here is derived from an EMBL/GenBank/DDBJ whole genome shotgun (WGS) entry which is preliminary data.</text>
</comment>
<dbReference type="EMBL" id="JBHSZH010000005">
    <property type="protein sequence ID" value="MFC7081958.1"/>
    <property type="molecule type" value="Genomic_DNA"/>
</dbReference>
<name>A0ABD5WVY1_9EURY</name>